<evidence type="ECO:0000256" key="2">
    <source>
        <dbReference type="ARBA" id="ARBA00022801"/>
    </source>
</evidence>
<dbReference type="InterPro" id="IPR008928">
    <property type="entry name" value="6-hairpin_glycosidase_sf"/>
</dbReference>
<dbReference type="PANTHER" id="PTHR10412:SF11">
    <property type="entry name" value="MANNOSYL-OLIGOSACCHARIDE GLUCOSIDASE"/>
    <property type="match status" value="1"/>
</dbReference>
<dbReference type="Proteomes" id="UP000245765">
    <property type="component" value="Unassembled WGS sequence"/>
</dbReference>
<evidence type="ECO:0000256" key="3">
    <source>
        <dbReference type="ARBA" id="ARBA00023295"/>
    </source>
</evidence>
<dbReference type="PANTHER" id="PTHR10412">
    <property type="entry name" value="MANNOSYL-OLIGOSACCHARIDE GLUCOSIDASE"/>
    <property type="match status" value="1"/>
</dbReference>
<reference evidence="6" key="1">
    <citation type="submission" date="2018-05" db="EMBL/GenBank/DDBJ databases">
        <authorList>
            <person name="Du Z."/>
            <person name="Wang X."/>
        </authorList>
    </citation>
    <scope>NUCLEOTIDE SEQUENCE [LARGE SCALE GENOMIC DNA]</scope>
    <source>
        <strain evidence="6">CQN31</strain>
    </source>
</reference>
<dbReference type="OrthoDB" id="9781878at2"/>
<dbReference type="InterPro" id="IPR012341">
    <property type="entry name" value="6hp_glycosidase-like_sf"/>
</dbReference>
<keyword evidence="3" id="KW-0326">Glycosidase</keyword>
<dbReference type="GO" id="GO:0006487">
    <property type="term" value="P:protein N-linked glycosylation"/>
    <property type="evidence" value="ECO:0007669"/>
    <property type="project" value="TreeGrafter"/>
</dbReference>
<comment type="similarity">
    <text evidence="1">Belongs to the glycosyl hydrolase 63 family.</text>
</comment>
<keyword evidence="2" id="KW-0378">Hydrolase</keyword>
<dbReference type="AlphaFoldDB" id="A0A317FK86"/>
<feature type="domain" description="Mannosylglycerate hydrolase MGH1-like glycoside hydrolase" evidence="4">
    <location>
        <begin position="30"/>
        <end position="410"/>
    </location>
</feature>
<organism evidence="5 6">
    <name type="scientific">Falsiroseomonas bella</name>
    <dbReference type="NCBI Taxonomy" id="2184016"/>
    <lineage>
        <taxon>Bacteria</taxon>
        <taxon>Pseudomonadati</taxon>
        <taxon>Pseudomonadota</taxon>
        <taxon>Alphaproteobacteria</taxon>
        <taxon>Acetobacterales</taxon>
        <taxon>Roseomonadaceae</taxon>
        <taxon>Falsiroseomonas</taxon>
    </lineage>
</organism>
<dbReference type="InterPro" id="IPR004888">
    <property type="entry name" value="Glycoside_hydrolase_63"/>
</dbReference>
<dbReference type="Gene3D" id="1.50.10.10">
    <property type="match status" value="1"/>
</dbReference>
<dbReference type="SUPFAM" id="SSF48208">
    <property type="entry name" value="Six-hairpin glycosidases"/>
    <property type="match status" value="1"/>
</dbReference>
<sequence length="432" mass="47131">MHPAELDAAARAVLSANDRGGYTVPTEGLYPFQWNWDSAFVAMGFATFDADRALRELERLVEGQWDDGMIPHIVFHAPADSYFPGPEVWGTRHRIPTSGISQPPVMGMALRFVAARAPAAMRPRIATLAHAAARSHAWWRAARDPEGIGLVAVLHPWETGSDNSPAWDAALARVPQDTTTPVRRRDTGHVDAAMRPRDEDYRRYIHLLDTYRAAGWQPAAMWRAAPFRIAEVQVSAILCRAAQDLSSVFDELGEPGAAAAQRALATHLAHGLDAAWRPALSRFVSRDLVAGEDIAAPTQAGFLPLLALDLDAPRRKAVLAEMRRWSAGCVLGLPTTPPYHPAFDAKRYWRGPVWAVVDWLLAEGLRRNGEAEAAQALIAPLLAAIARAGFDEYFDPLTGEGLGGRRFSWTAAAWLVLSRDGAAERAETPAAA</sequence>
<dbReference type="Pfam" id="PF22422">
    <property type="entry name" value="MGH1-like_GH"/>
    <property type="match status" value="1"/>
</dbReference>
<evidence type="ECO:0000256" key="1">
    <source>
        <dbReference type="ARBA" id="ARBA00010833"/>
    </source>
</evidence>
<evidence type="ECO:0000313" key="5">
    <source>
        <dbReference type="EMBL" id="PWS38058.1"/>
    </source>
</evidence>
<name>A0A317FK86_9PROT</name>
<keyword evidence="6" id="KW-1185">Reference proteome</keyword>
<accession>A0A317FK86</accession>
<dbReference type="GO" id="GO:0009311">
    <property type="term" value="P:oligosaccharide metabolic process"/>
    <property type="evidence" value="ECO:0007669"/>
    <property type="project" value="InterPro"/>
</dbReference>
<evidence type="ECO:0000259" key="4">
    <source>
        <dbReference type="Pfam" id="PF22422"/>
    </source>
</evidence>
<dbReference type="GO" id="GO:0004573">
    <property type="term" value="F:Glc3Man9GlcNAc2 oligosaccharide glucosidase activity"/>
    <property type="evidence" value="ECO:0007669"/>
    <property type="project" value="InterPro"/>
</dbReference>
<proteinExistence type="inferred from homology"/>
<gene>
    <name evidence="5" type="ORF">DFH01_01765</name>
</gene>
<dbReference type="InterPro" id="IPR054491">
    <property type="entry name" value="MGH1-like_GH"/>
</dbReference>
<dbReference type="EMBL" id="QGNA01000001">
    <property type="protein sequence ID" value="PWS38058.1"/>
    <property type="molecule type" value="Genomic_DNA"/>
</dbReference>
<dbReference type="RefSeq" id="WP_109868680.1">
    <property type="nucleotide sequence ID" value="NZ_QGNA01000001.1"/>
</dbReference>
<comment type="caution">
    <text evidence="5">The sequence shown here is derived from an EMBL/GenBank/DDBJ whole genome shotgun (WGS) entry which is preliminary data.</text>
</comment>
<protein>
    <submittedName>
        <fullName evidence="5">Neutral trehalase</fullName>
    </submittedName>
</protein>
<evidence type="ECO:0000313" key="6">
    <source>
        <dbReference type="Proteomes" id="UP000245765"/>
    </source>
</evidence>